<dbReference type="CDD" id="cd00279">
    <property type="entry name" value="YlxR"/>
    <property type="match status" value="1"/>
</dbReference>
<sequence length="88" mass="9795">MKKKSQPMRLCIGCGESKNKRDLLRIVMSPNGTVSIDRTGKAAGRGAYICPNSICFEAAYTGKRLEKSFKRAISKDVYDTLKDDLGYE</sequence>
<organism evidence="2 3">
    <name type="scientific">Veillonella montpellierensis DNF00314</name>
    <dbReference type="NCBI Taxonomy" id="1401067"/>
    <lineage>
        <taxon>Bacteria</taxon>
        <taxon>Bacillati</taxon>
        <taxon>Bacillota</taxon>
        <taxon>Negativicutes</taxon>
        <taxon>Veillonellales</taxon>
        <taxon>Veillonellaceae</taxon>
        <taxon>Veillonella</taxon>
    </lineage>
</organism>
<dbReference type="InterPro" id="IPR037465">
    <property type="entry name" value="YlxR"/>
</dbReference>
<dbReference type="PANTHER" id="PTHR34215:SF1">
    <property type="entry name" value="YLXR DOMAIN-CONTAINING PROTEIN"/>
    <property type="match status" value="1"/>
</dbReference>
<dbReference type="eggNOG" id="COG2740">
    <property type="taxonomic scope" value="Bacteria"/>
</dbReference>
<dbReference type="Gene3D" id="3.30.1230.10">
    <property type="entry name" value="YlxR-like"/>
    <property type="match status" value="1"/>
</dbReference>
<accession>A0A096ANI8</accession>
<evidence type="ECO:0000313" key="2">
    <source>
        <dbReference type="EMBL" id="KGF48251.1"/>
    </source>
</evidence>
<dbReference type="InterPro" id="IPR035931">
    <property type="entry name" value="YlxR-like_sf"/>
</dbReference>
<feature type="domain" description="YlxR" evidence="1">
    <location>
        <begin position="9"/>
        <end position="82"/>
    </location>
</feature>
<dbReference type="PANTHER" id="PTHR34215">
    <property type="entry name" value="BLL0784 PROTEIN"/>
    <property type="match status" value="1"/>
</dbReference>
<evidence type="ECO:0000313" key="3">
    <source>
        <dbReference type="Proteomes" id="UP000029628"/>
    </source>
</evidence>
<evidence type="ECO:0000259" key="1">
    <source>
        <dbReference type="Pfam" id="PF04296"/>
    </source>
</evidence>
<dbReference type="NCBIfam" id="NF047356">
    <property type="entry name" value="RNA_bind_RnpM"/>
    <property type="match status" value="1"/>
</dbReference>
<dbReference type="AlphaFoldDB" id="A0A096ANI8"/>
<dbReference type="EMBL" id="JRNT01000005">
    <property type="protein sequence ID" value="KGF48251.1"/>
    <property type="molecule type" value="Genomic_DNA"/>
</dbReference>
<proteinExistence type="predicted"/>
<dbReference type="RefSeq" id="WP_038151206.1">
    <property type="nucleotide sequence ID" value="NZ_JRNT01000005.1"/>
</dbReference>
<comment type="caution">
    <text evidence="2">The sequence shown here is derived from an EMBL/GenBank/DDBJ whole genome shotgun (WGS) entry which is preliminary data.</text>
</comment>
<dbReference type="InterPro" id="IPR007393">
    <property type="entry name" value="YlxR_dom"/>
</dbReference>
<reference evidence="2 3" key="1">
    <citation type="submission" date="2014-07" db="EMBL/GenBank/DDBJ databases">
        <authorList>
            <person name="McCorrison J."/>
            <person name="Sanka R."/>
            <person name="Torralba M."/>
            <person name="Gillis M."/>
            <person name="Haft D.H."/>
            <person name="Methe B."/>
            <person name="Sutton G."/>
            <person name="Nelson K.E."/>
        </authorList>
    </citation>
    <scope>NUCLEOTIDE SEQUENCE [LARGE SCALE GENOMIC DNA]</scope>
    <source>
        <strain evidence="2 3">DNF00314</strain>
    </source>
</reference>
<keyword evidence="3" id="KW-1185">Reference proteome</keyword>
<dbReference type="Pfam" id="PF04296">
    <property type="entry name" value="YlxR"/>
    <property type="match status" value="1"/>
</dbReference>
<gene>
    <name evidence="2" type="ORF">HMPREF0872_01270</name>
</gene>
<name>A0A096ANI8_9FIRM</name>
<dbReference type="Proteomes" id="UP000029628">
    <property type="component" value="Unassembled WGS sequence"/>
</dbReference>
<protein>
    <recommendedName>
        <fullName evidence="1">YlxR domain-containing protein</fullName>
    </recommendedName>
</protein>
<dbReference type="SUPFAM" id="SSF64376">
    <property type="entry name" value="YlxR-like"/>
    <property type="match status" value="1"/>
</dbReference>